<organism evidence="2 3">
    <name type="scientific">Tilletia walkeri</name>
    <dbReference type="NCBI Taxonomy" id="117179"/>
    <lineage>
        <taxon>Eukaryota</taxon>
        <taxon>Fungi</taxon>
        <taxon>Dikarya</taxon>
        <taxon>Basidiomycota</taxon>
        <taxon>Ustilaginomycotina</taxon>
        <taxon>Exobasidiomycetes</taxon>
        <taxon>Tilletiales</taxon>
        <taxon>Tilletiaceae</taxon>
        <taxon>Tilletia</taxon>
    </lineage>
</organism>
<proteinExistence type="predicted"/>
<protein>
    <submittedName>
        <fullName evidence="2">Uncharacterized protein</fullName>
    </submittedName>
</protein>
<dbReference type="SUPFAM" id="SSF51197">
    <property type="entry name" value="Clavaminate synthase-like"/>
    <property type="match status" value="1"/>
</dbReference>
<name>A0A8X7T212_9BASI</name>
<dbReference type="Gene3D" id="2.60.120.650">
    <property type="entry name" value="Cupin"/>
    <property type="match status" value="1"/>
</dbReference>
<dbReference type="Proteomes" id="UP000078113">
    <property type="component" value="Unassembled WGS sequence"/>
</dbReference>
<feature type="region of interest" description="Disordered" evidence="1">
    <location>
        <begin position="271"/>
        <end position="307"/>
    </location>
</feature>
<evidence type="ECO:0000313" key="3">
    <source>
        <dbReference type="Proteomes" id="UP000078113"/>
    </source>
</evidence>
<evidence type="ECO:0000313" key="2">
    <source>
        <dbReference type="EMBL" id="KAE8262228.1"/>
    </source>
</evidence>
<gene>
    <name evidence="2" type="ORF">A4X09_0g7506</name>
</gene>
<dbReference type="EMBL" id="LWDG02000830">
    <property type="protein sequence ID" value="KAE8262228.1"/>
    <property type="molecule type" value="Genomic_DNA"/>
</dbReference>
<comment type="caution">
    <text evidence="2">The sequence shown here is derived from an EMBL/GenBank/DDBJ whole genome shotgun (WGS) entry which is preliminary data.</text>
</comment>
<reference evidence="2" key="2">
    <citation type="journal article" date="2019" name="IMA Fungus">
        <title>Genome sequencing and comparison of five Tilletia species to identify candidate genes for the detection of regulated species infecting wheat.</title>
        <authorList>
            <person name="Nguyen H.D.T."/>
            <person name="Sultana T."/>
            <person name="Kesanakurti P."/>
            <person name="Hambleton S."/>
        </authorList>
    </citation>
    <scope>NUCLEOTIDE SEQUENCE</scope>
    <source>
        <strain evidence="2">DAOMC 236422</strain>
    </source>
</reference>
<feature type="compositionally biased region" description="Low complexity" evidence="1">
    <location>
        <begin position="287"/>
        <end position="301"/>
    </location>
</feature>
<sequence>MNNDVINTPTSEHNEVAPCGSLISTAKGEIDPAHTKGHFFASLEEMAEVPFAITNPDSLCAMLNVQASAQGLLGCNLRLLDAVTTIGIPKTPIPEFSSAYTARGHITDIHIDSVYEATIVTTLFGRKLLLQWPPSDFNLRTLSTLHWKSNAWRLHTLYPQLQDIKITLCDHGTAEHLPPGALHAVIALDNSAMMAYGLAHPSMLPEVQRIANWELSHAADLRLRGDPEGGITSILASHNNDISIWVQLMNKALMRPYKDQIVHRPGHHPRLLLRPHASHRPPRDLSPPRSGLSSARRSSSLNRGVMS</sequence>
<keyword evidence="3" id="KW-1185">Reference proteome</keyword>
<feature type="compositionally biased region" description="Basic residues" evidence="1">
    <location>
        <begin position="271"/>
        <end position="280"/>
    </location>
</feature>
<evidence type="ECO:0000256" key="1">
    <source>
        <dbReference type="SAM" id="MobiDB-lite"/>
    </source>
</evidence>
<reference evidence="2" key="1">
    <citation type="submission" date="2016-04" db="EMBL/GenBank/DDBJ databases">
        <authorList>
            <person name="Nguyen H.D."/>
            <person name="Samba Siva P."/>
            <person name="Cullis J."/>
            <person name="Levesque C.A."/>
            <person name="Hambleton S."/>
        </authorList>
    </citation>
    <scope>NUCLEOTIDE SEQUENCE</scope>
    <source>
        <strain evidence="2">DAOMC 236422</strain>
    </source>
</reference>
<dbReference type="AlphaFoldDB" id="A0A8X7T212"/>
<accession>A0A8X7T212</accession>